<feature type="domain" description="Fibronectin type-III" evidence="2">
    <location>
        <begin position="225"/>
        <end position="324"/>
    </location>
</feature>
<accession>A0A7C4VS25</accession>
<sequence length="810" mass="87912">MMFLYHIFDTLYRLLVMAINACRLPVLKKWKKGDLMKRRLPFCLLVSFILLIAGCKLMIISLMAPENAETGTVIKLTISGMAIDNGNDGADDYGLVLQLPDGWLVADAKAIFMNWVTYILVDAPEIASLYSAEPGHYIWAGKVRNYSSSGNSNLTATIKILTGSFDGEYGTSRNDAVKVAVGVRRNGTWYADDPENVMDFSNITDSKYKRDIQVIKVQDTTAPDPVTTLSATVLGINEIQVDWADYSEEYQKDVIVYRIYRSNTPFSNVTDMTPISQLSLGNFSYTDTNVGPGNTYFYAVTAIDENHFENKEVTPVSVSISVPGTIRGVVYSSGSPVTEPTRNVSIQAHKYQCSLLQAGENFQMDYASGEYTLTVLPGDYYLTGNGQGFITTWWESNGGVAECTNAVPVTVEEGKNVDGVNFSLIPEATISGTVFGSDGLTPITGQNIIIIAYQGDPCDPALYISNSADIDITNATYTITGLPPGSYYLKPLIFFSNHVEEWWASPDSTPECNAAQAITVTAGQNVTDINFQLDPGATISGTVFGSDGVTPITGQDNNVYLVKGDPCDNLVFYSHSVSDANGTYTINQLAAGAYYLMTDTRDNYVDEWWASPFGTWKCSGAQGITVTVGQTVTDINFQLDPGATISGTVFGSDGVTPVKSSFIYVNSYYGDPCGSTQHISICSVSNTNGTYTINKLPEGNIYLAAHGDWYTYFLEWYAEPYSTMECSGAQAITVPAAQSVTGKNFQLDSISTKLGDVNGDDLVDLKDLILILRIVSGEQGLSVNLLADVNGDSKIGIPEAIYVMQKIAGL</sequence>
<dbReference type="SUPFAM" id="SSF117074">
    <property type="entry name" value="Hypothetical protein PA1324"/>
    <property type="match status" value="1"/>
</dbReference>
<dbReference type="CDD" id="cd14256">
    <property type="entry name" value="Dockerin_I"/>
    <property type="match status" value="1"/>
</dbReference>
<feature type="transmembrane region" description="Helical" evidence="1">
    <location>
        <begin position="42"/>
        <end position="64"/>
    </location>
</feature>
<reference evidence="3" key="1">
    <citation type="journal article" date="2020" name="mSystems">
        <title>Genome- and Community-Level Interaction Insights into Carbon Utilization and Element Cycling Functions of Hydrothermarchaeota in Hydrothermal Sediment.</title>
        <authorList>
            <person name="Zhou Z."/>
            <person name="Liu Y."/>
            <person name="Xu W."/>
            <person name="Pan J."/>
            <person name="Luo Z.H."/>
            <person name="Li M."/>
        </authorList>
    </citation>
    <scope>NUCLEOTIDE SEQUENCE [LARGE SCALE GENOMIC DNA]</scope>
    <source>
        <strain evidence="3">SpSt-477</strain>
    </source>
</reference>
<keyword evidence="1" id="KW-0812">Transmembrane</keyword>
<gene>
    <name evidence="3" type="ORF">ENS29_13320</name>
</gene>
<dbReference type="PROSITE" id="PS00018">
    <property type="entry name" value="EF_HAND_1"/>
    <property type="match status" value="1"/>
</dbReference>
<dbReference type="PROSITE" id="PS50853">
    <property type="entry name" value="FN3"/>
    <property type="match status" value="1"/>
</dbReference>
<evidence type="ECO:0000259" key="2">
    <source>
        <dbReference type="PROSITE" id="PS50853"/>
    </source>
</evidence>
<dbReference type="InterPro" id="IPR003961">
    <property type="entry name" value="FN3_dom"/>
</dbReference>
<protein>
    <recommendedName>
        <fullName evidence="2">Fibronectin type-III domain-containing protein</fullName>
    </recommendedName>
</protein>
<dbReference type="SUPFAM" id="SSF49265">
    <property type="entry name" value="Fibronectin type III"/>
    <property type="match status" value="1"/>
</dbReference>
<dbReference type="AlphaFoldDB" id="A0A7C4VS25"/>
<dbReference type="InterPro" id="IPR036116">
    <property type="entry name" value="FN3_sf"/>
</dbReference>
<name>A0A7C4VS25_9BACT</name>
<keyword evidence="1" id="KW-0472">Membrane</keyword>
<dbReference type="Gene3D" id="1.10.1330.10">
    <property type="entry name" value="Dockerin domain"/>
    <property type="match status" value="1"/>
</dbReference>
<evidence type="ECO:0000256" key="1">
    <source>
        <dbReference type="SAM" id="Phobius"/>
    </source>
</evidence>
<organism evidence="3">
    <name type="scientific">Desulfatirhabdium butyrativorans</name>
    <dbReference type="NCBI Taxonomy" id="340467"/>
    <lineage>
        <taxon>Bacteria</taxon>
        <taxon>Pseudomonadati</taxon>
        <taxon>Thermodesulfobacteriota</taxon>
        <taxon>Desulfobacteria</taxon>
        <taxon>Desulfobacterales</taxon>
        <taxon>Desulfatirhabdiaceae</taxon>
        <taxon>Desulfatirhabdium</taxon>
    </lineage>
</organism>
<dbReference type="Gene3D" id="2.60.40.10">
    <property type="entry name" value="Immunoglobulins"/>
    <property type="match status" value="1"/>
</dbReference>
<dbReference type="InterPro" id="IPR013783">
    <property type="entry name" value="Ig-like_fold"/>
</dbReference>
<evidence type="ECO:0000313" key="3">
    <source>
        <dbReference type="EMBL" id="HGU33812.1"/>
    </source>
</evidence>
<dbReference type="InterPro" id="IPR036439">
    <property type="entry name" value="Dockerin_dom_sf"/>
</dbReference>
<dbReference type="CDD" id="cd00063">
    <property type="entry name" value="FN3"/>
    <property type="match status" value="1"/>
</dbReference>
<dbReference type="GO" id="GO:0000272">
    <property type="term" value="P:polysaccharide catabolic process"/>
    <property type="evidence" value="ECO:0007669"/>
    <property type="project" value="InterPro"/>
</dbReference>
<dbReference type="EMBL" id="DSUH01000306">
    <property type="protein sequence ID" value="HGU33812.1"/>
    <property type="molecule type" value="Genomic_DNA"/>
</dbReference>
<keyword evidence="1" id="KW-1133">Transmembrane helix</keyword>
<dbReference type="SUPFAM" id="SSF63446">
    <property type="entry name" value="Type I dockerin domain"/>
    <property type="match status" value="1"/>
</dbReference>
<dbReference type="InterPro" id="IPR018247">
    <property type="entry name" value="EF_Hand_1_Ca_BS"/>
</dbReference>
<proteinExistence type="predicted"/>
<comment type="caution">
    <text evidence="3">The sequence shown here is derived from an EMBL/GenBank/DDBJ whole genome shotgun (WGS) entry which is preliminary data.</text>
</comment>
<feature type="transmembrane region" description="Helical" evidence="1">
    <location>
        <begin position="12"/>
        <end position="30"/>
    </location>
</feature>